<keyword evidence="7 11" id="KW-0012">Acyltransferase</keyword>
<comment type="pathway">
    <text evidence="11">Sulfur metabolism; glutathione metabolism.</text>
</comment>
<evidence type="ECO:0000256" key="2">
    <source>
        <dbReference type="ARBA" id="ARBA00001089"/>
    </source>
</evidence>
<feature type="binding site" evidence="10">
    <location>
        <position position="502"/>
    </location>
    <ligand>
        <name>L-glutamate</name>
        <dbReference type="ChEBI" id="CHEBI:29985"/>
    </ligand>
</feature>
<comment type="subunit">
    <text evidence="11">This enzyme consists of two polypeptide chains, which are synthesized in precursor form from a single polypeptide.</text>
</comment>
<comment type="catalytic activity">
    <reaction evidence="1 11">
        <text>an S-substituted glutathione + H2O = an S-substituted L-cysteinylglycine + L-glutamate</text>
        <dbReference type="Rhea" id="RHEA:59468"/>
        <dbReference type="ChEBI" id="CHEBI:15377"/>
        <dbReference type="ChEBI" id="CHEBI:29985"/>
        <dbReference type="ChEBI" id="CHEBI:90779"/>
        <dbReference type="ChEBI" id="CHEBI:143103"/>
        <dbReference type="EC" id="3.4.19.13"/>
    </reaction>
</comment>
<dbReference type="PRINTS" id="PR01210">
    <property type="entry name" value="GGTRANSPTASE"/>
</dbReference>
<dbReference type="AlphaFoldDB" id="A0A511URN1"/>
<keyword evidence="11" id="KW-0317">Glutathione biosynthesis</keyword>
<evidence type="ECO:0000256" key="11">
    <source>
        <dbReference type="RuleBase" id="RU368036"/>
    </source>
</evidence>
<protein>
    <recommendedName>
        <fullName evidence="11">Glutathione hydrolase proenzyme</fullName>
        <ecNumber evidence="11">2.3.2.2</ecNumber>
        <ecNumber evidence="11">3.4.19.13</ecNumber>
    </recommendedName>
    <component>
        <recommendedName>
            <fullName evidence="11">Glutathione hydrolase large chain</fullName>
        </recommendedName>
    </component>
    <component>
        <recommendedName>
            <fullName evidence="11">Glutathione hydrolase small chain</fullName>
        </recommendedName>
    </component>
</protein>
<keyword evidence="13" id="KW-1185">Reference proteome</keyword>
<proteinExistence type="inferred from homology"/>
<dbReference type="EC" id="3.4.19.13" evidence="11"/>
<evidence type="ECO:0000256" key="1">
    <source>
        <dbReference type="ARBA" id="ARBA00001049"/>
    </source>
</evidence>
<accession>A0A511URN1</accession>
<comment type="similarity">
    <text evidence="3 11">Belongs to the gamma-glutamyltransferase family.</text>
</comment>
<evidence type="ECO:0000256" key="4">
    <source>
        <dbReference type="ARBA" id="ARBA00022679"/>
    </source>
</evidence>
<evidence type="ECO:0000256" key="5">
    <source>
        <dbReference type="ARBA" id="ARBA00022801"/>
    </source>
</evidence>
<feature type="binding site" evidence="10">
    <location>
        <begin position="478"/>
        <end position="479"/>
    </location>
    <ligand>
        <name>L-glutamate</name>
        <dbReference type="ChEBI" id="CHEBI:29985"/>
    </ligand>
</feature>
<keyword evidence="5 11" id="KW-0378">Hydrolase</keyword>
<dbReference type="Gene3D" id="1.10.246.130">
    <property type="match status" value="1"/>
</dbReference>
<dbReference type="EMBL" id="BJXV01000019">
    <property type="protein sequence ID" value="GEN29239.1"/>
    <property type="molecule type" value="Genomic_DNA"/>
</dbReference>
<dbReference type="OrthoDB" id="5297205at2"/>
<dbReference type="NCBIfam" id="TIGR00066">
    <property type="entry name" value="g_glut_trans"/>
    <property type="match status" value="1"/>
</dbReference>
<evidence type="ECO:0000256" key="3">
    <source>
        <dbReference type="ARBA" id="ARBA00009381"/>
    </source>
</evidence>
<evidence type="ECO:0000313" key="12">
    <source>
        <dbReference type="EMBL" id="GEN29239.1"/>
    </source>
</evidence>
<dbReference type="PANTHER" id="PTHR43199:SF1">
    <property type="entry name" value="GLUTATHIONE HYDROLASE PROENZYME"/>
    <property type="match status" value="1"/>
</dbReference>
<evidence type="ECO:0000256" key="10">
    <source>
        <dbReference type="PIRSR" id="PIRSR600101-2"/>
    </source>
</evidence>
<dbReference type="Proteomes" id="UP000321303">
    <property type="component" value="Unassembled WGS sequence"/>
</dbReference>
<dbReference type="EC" id="2.3.2.2" evidence="11"/>
<dbReference type="InterPro" id="IPR043137">
    <property type="entry name" value="GGT_ssub_C"/>
</dbReference>
<dbReference type="PROSITE" id="PS00462">
    <property type="entry name" value="G_GLU_TRANSPEPTIDASE"/>
    <property type="match status" value="1"/>
</dbReference>
<comment type="PTM">
    <text evidence="11">Cleaved by autocatalysis into a large and a small subunit.</text>
</comment>
<organism evidence="12 13">
    <name type="scientific">Halovibrio variabilis</name>
    <dbReference type="NCBI Taxonomy" id="31910"/>
    <lineage>
        <taxon>Bacteria</taxon>
        <taxon>Pseudomonadati</taxon>
        <taxon>Pseudomonadota</taxon>
        <taxon>Gammaproteobacteria</taxon>
        <taxon>Oceanospirillales</taxon>
        <taxon>Halomonadaceae</taxon>
        <taxon>Halovibrio</taxon>
    </lineage>
</organism>
<reference evidence="12 13" key="1">
    <citation type="submission" date="2019-07" db="EMBL/GenBank/DDBJ databases">
        <title>Whole genome shotgun sequence of Halomonas variabilis NBRC 102410.</title>
        <authorList>
            <person name="Hosoyama A."/>
            <person name="Uohara A."/>
            <person name="Ohji S."/>
            <person name="Ichikawa N."/>
        </authorList>
    </citation>
    <scope>NUCLEOTIDE SEQUENCE [LARGE SCALE GENOMIC DNA]</scope>
    <source>
        <strain evidence="12 13">NBRC 102410</strain>
    </source>
</reference>
<evidence type="ECO:0000256" key="6">
    <source>
        <dbReference type="ARBA" id="ARBA00023145"/>
    </source>
</evidence>
<dbReference type="InterPro" id="IPR043138">
    <property type="entry name" value="GGT_lsub"/>
</dbReference>
<evidence type="ECO:0000313" key="13">
    <source>
        <dbReference type="Proteomes" id="UP000321303"/>
    </source>
</evidence>
<dbReference type="Gene3D" id="3.60.20.40">
    <property type="match status" value="1"/>
</dbReference>
<gene>
    <name evidence="12" type="ORF">HVA01_28850</name>
</gene>
<evidence type="ECO:0000256" key="8">
    <source>
        <dbReference type="ARBA" id="ARBA00047417"/>
    </source>
</evidence>
<dbReference type="GO" id="GO:0006751">
    <property type="term" value="P:glutathione catabolic process"/>
    <property type="evidence" value="ECO:0007669"/>
    <property type="project" value="UniProtKB-UniRule"/>
</dbReference>
<dbReference type="Pfam" id="PF01019">
    <property type="entry name" value="G_glu_transpept"/>
    <property type="match status" value="1"/>
</dbReference>
<comment type="catalytic activity">
    <reaction evidence="2 11">
        <text>glutathione + H2O = L-cysteinylglycine + L-glutamate</text>
        <dbReference type="Rhea" id="RHEA:28807"/>
        <dbReference type="ChEBI" id="CHEBI:15377"/>
        <dbReference type="ChEBI" id="CHEBI:29985"/>
        <dbReference type="ChEBI" id="CHEBI:57925"/>
        <dbReference type="ChEBI" id="CHEBI:61694"/>
        <dbReference type="EC" id="3.4.19.13"/>
    </reaction>
</comment>
<sequence length="596" mass="63753">MSPKSVRFALPVLLVAPLYSWGFSYEIPAISPESESGYEEKPGWEAESFAVAAANPLATDAGYQVLKAGGNAIDATVAVQMVLNLVEPQSSGIGGGAFLMHYDGADVRAYDGRETAPQGVNGALFFADGEPLAFNEAVVSGLSVGVPGTLRMLEKAHAEHGELSWEALFTPAITLAEEGFAVSNRLHTSLANDEYLRQDSLASQFYYDAEGEPIAVGETLKNPALADIFRRVAAQGSAALYEGDVAEDIAERVQNHPERPGELMLEDISGYEALEREPLCTPWQQWEVCGFPPPSSGHLTVMQILGLLDQQPLLEAPLDDGAPSSGWLHQFLEASRLAFADRGRYIADPDFVEAPGGDWSTMLAPDYLEQRSELIEETSMGDTAKPGNPGELAVSWASQPEQPEYGTSHISIIDADGNAVAMTTTIEQAFGSRIMSDGGTGLAGGFLLNNELTDFSFEPEVDGEPVANRVEAGKRPRSSMSPTLVFDQDSGELVASLGSPGGAAIIHYTARTLVALRDWGLNAQEALNLPHAITLGGDVFVEEGRFSEATLEGLRERGHTVSERKLTSGLQAIRRLEDGSLFGGADPRREGVVRGD</sequence>
<comment type="catalytic activity">
    <reaction evidence="8 11">
        <text>an N-terminal (5-L-glutamyl)-[peptide] + an alpha-amino acid = 5-L-glutamyl amino acid + an N-terminal L-alpha-aminoacyl-[peptide]</text>
        <dbReference type="Rhea" id="RHEA:23904"/>
        <dbReference type="Rhea" id="RHEA-COMP:9780"/>
        <dbReference type="Rhea" id="RHEA-COMP:9795"/>
        <dbReference type="ChEBI" id="CHEBI:77644"/>
        <dbReference type="ChEBI" id="CHEBI:78597"/>
        <dbReference type="ChEBI" id="CHEBI:78599"/>
        <dbReference type="ChEBI" id="CHEBI:78608"/>
        <dbReference type="EC" id="2.3.2.2"/>
    </reaction>
</comment>
<dbReference type="InterPro" id="IPR051792">
    <property type="entry name" value="GGT_bact"/>
</dbReference>
<evidence type="ECO:0000256" key="9">
    <source>
        <dbReference type="PIRSR" id="PIRSR600101-1"/>
    </source>
</evidence>
<feature type="active site" description="Nucleophile" evidence="9">
    <location>
        <position position="407"/>
    </location>
</feature>
<dbReference type="GO" id="GO:0036374">
    <property type="term" value="F:glutathione hydrolase activity"/>
    <property type="evidence" value="ECO:0007669"/>
    <property type="project" value="UniProtKB-UniRule"/>
</dbReference>
<feature type="binding site" evidence="10">
    <location>
        <position position="113"/>
    </location>
    <ligand>
        <name>L-glutamate</name>
        <dbReference type="ChEBI" id="CHEBI:29985"/>
    </ligand>
</feature>
<comment type="caution">
    <text evidence="12">The sequence shown here is derived from an EMBL/GenBank/DDBJ whole genome shotgun (WGS) entry which is preliminary data.</text>
</comment>
<name>A0A511URN1_9GAMM</name>
<dbReference type="GO" id="GO:0006750">
    <property type="term" value="P:glutathione biosynthetic process"/>
    <property type="evidence" value="ECO:0007669"/>
    <property type="project" value="UniProtKB-KW"/>
</dbReference>
<evidence type="ECO:0000256" key="7">
    <source>
        <dbReference type="ARBA" id="ARBA00023315"/>
    </source>
</evidence>
<keyword evidence="4 11" id="KW-0808">Transferase</keyword>
<dbReference type="PANTHER" id="PTHR43199">
    <property type="entry name" value="GLUTATHIONE HYDROLASE"/>
    <property type="match status" value="1"/>
</dbReference>
<dbReference type="UniPathway" id="UPA00204"/>
<keyword evidence="6 11" id="KW-0865">Zymogen</keyword>
<dbReference type="InterPro" id="IPR029055">
    <property type="entry name" value="Ntn_hydrolases_N"/>
</dbReference>
<dbReference type="GO" id="GO:0103068">
    <property type="term" value="F:leukotriene C4 gamma-glutamyl transferase activity"/>
    <property type="evidence" value="ECO:0007669"/>
    <property type="project" value="UniProtKB-EC"/>
</dbReference>
<dbReference type="InterPro" id="IPR000101">
    <property type="entry name" value="GGT_peptidase"/>
</dbReference>
<dbReference type="SUPFAM" id="SSF56235">
    <property type="entry name" value="N-terminal nucleophile aminohydrolases (Ntn hydrolases)"/>
    <property type="match status" value="1"/>
</dbReference>
<feature type="binding site" evidence="10">
    <location>
        <position position="454"/>
    </location>
    <ligand>
        <name>L-glutamate</name>
        <dbReference type="ChEBI" id="CHEBI:29985"/>
    </ligand>
</feature>
<dbReference type="InterPro" id="IPR055262">
    <property type="entry name" value="GGT_CS"/>
</dbReference>